<sequence length="270" mass="28428">GLKRREREPFEPTYDEDIGTAEDLTDLEKIYFQQRRERGEEAGVLDVIGKGVVRGAEGMLGATGSITRWIGDVAGIEPVSNAGEYWSNYWEKAQQEGFAAPDPFVFRGTFLENPSIKRAIGIVGEAVPSLAAALTASMVTGGTSLGAWIGGALGVSARTAGHLVAATGLGALEGAPQYEEAVEAGKGVAEASAYGLLSTAATAALEFLPISRMLDAKAVTGIRKGLLRFAEFGGEEAAQEAAQQVVQNAIAKLGYDDTRQLFEGIIESMI</sequence>
<gene>
    <name evidence="1" type="ORF">S01H1_36760</name>
</gene>
<feature type="non-terminal residue" evidence="1">
    <location>
        <position position="1"/>
    </location>
</feature>
<protein>
    <submittedName>
        <fullName evidence="1">Uncharacterized protein</fullName>
    </submittedName>
</protein>
<accession>X0UMV4</accession>
<dbReference type="EMBL" id="BARS01023056">
    <property type="protein sequence ID" value="GAG07089.1"/>
    <property type="molecule type" value="Genomic_DNA"/>
</dbReference>
<evidence type="ECO:0000313" key="1">
    <source>
        <dbReference type="EMBL" id="GAG07089.1"/>
    </source>
</evidence>
<comment type="caution">
    <text evidence="1">The sequence shown here is derived from an EMBL/GenBank/DDBJ whole genome shotgun (WGS) entry which is preliminary data.</text>
</comment>
<name>X0UMV4_9ZZZZ</name>
<reference evidence="1" key="1">
    <citation type="journal article" date="2014" name="Front. Microbiol.">
        <title>High frequency of phylogenetically diverse reductive dehalogenase-homologous genes in deep subseafloor sedimentary metagenomes.</title>
        <authorList>
            <person name="Kawai M."/>
            <person name="Futagami T."/>
            <person name="Toyoda A."/>
            <person name="Takaki Y."/>
            <person name="Nishi S."/>
            <person name="Hori S."/>
            <person name="Arai W."/>
            <person name="Tsubouchi T."/>
            <person name="Morono Y."/>
            <person name="Uchiyama I."/>
            <person name="Ito T."/>
            <person name="Fujiyama A."/>
            <person name="Inagaki F."/>
            <person name="Takami H."/>
        </authorList>
    </citation>
    <scope>NUCLEOTIDE SEQUENCE</scope>
    <source>
        <strain evidence="1">Expedition CK06-06</strain>
    </source>
</reference>
<organism evidence="1">
    <name type="scientific">marine sediment metagenome</name>
    <dbReference type="NCBI Taxonomy" id="412755"/>
    <lineage>
        <taxon>unclassified sequences</taxon>
        <taxon>metagenomes</taxon>
        <taxon>ecological metagenomes</taxon>
    </lineage>
</organism>
<feature type="non-terminal residue" evidence="1">
    <location>
        <position position="270"/>
    </location>
</feature>
<dbReference type="AlphaFoldDB" id="X0UMV4"/>
<proteinExistence type="predicted"/>